<reference evidence="1 2" key="1">
    <citation type="submission" date="2020-04" db="EMBL/GenBank/DDBJ databases">
        <title>MicrobeNet Type strains.</title>
        <authorList>
            <person name="Nicholson A.C."/>
        </authorList>
    </citation>
    <scope>NUCLEOTIDE SEQUENCE [LARGE SCALE GENOMIC DNA]</scope>
    <source>
        <strain evidence="1 2">ATCC BAA-787</strain>
    </source>
</reference>
<name>A0ABX1JXP9_9CELL</name>
<keyword evidence="2" id="KW-1185">Reference proteome</keyword>
<organism evidence="1 2">
    <name type="scientific">Cellulomonas septica</name>
    <dbReference type="NCBI Taxonomy" id="285080"/>
    <lineage>
        <taxon>Bacteria</taxon>
        <taxon>Bacillati</taxon>
        <taxon>Actinomycetota</taxon>
        <taxon>Actinomycetes</taxon>
        <taxon>Micrococcales</taxon>
        <taxon>Cellulomonadaceae</taxon>
        <taxon>Cellulomonas</taxon>
    </lineage>
</organism>
<protein>
    <submittedName>
        <fullName evidence="1">Uncharacterized protein</fullName>
    </submittedName>
</protein>
<gene>
    <name evidence="1" type="ORF">HGA02_05995</name>
</gene>
<evidence type="ECO:0000313" key="1">
    <source>
        <dbReference type="EMBL" id="NKY39103.1"/>
    </source>
</evidence>
<evidence type="ECO:0000313" key="2">
    <source>
        <dbReference type="Proteomes" id="UP000777774"/>
    </source>
</evidence>
<dbReference type="EMBL" id="JAAXOY010000101">
    <property type="protein sequence ID" value="NKY39103.1"/>
    <property type="molecule type" value="Genomic_DNA"/>
</dbReference>
<proteinExistence type="predicted"/>
<dbReference type="RefSeq" id="WP_168678240.1">
    <property type="nucleotide sequence ID" value="NZ_JAAXOY010000101.1"/>
</dbReference>
<dbReference type="Proteomes" id="UP000777774">
    <property type="component" value="Unassembled WGS sequence"/>
</dbReference>
<accession>A0ABX1JXP9</accession>
<comment type="caution">
    <text evidence="1">The sequence shown here is derived from an EMBL/GenBank/DDBJ whole genome shotgun (WGS) entry which is preliminary data.</text>
</comment>
<sequence>MSHSSPATMPGATPVIDEQARLRCPRCTSPSIAVTSTDTDPNVSWTNHTVTCESCRSSSQLAVVSTFGQVVIRWLND</sequence>